<evidence type="ECO:0000256" key="6">
    <source>
        <dbReference type="SAM" id="MobiDB-lite"/>
    </source>
</evidence>
<dbReference type="GO" id="GO:0005697">
    <property type="term" value="C:telomerase holoenzyme complex"/>
    <property type="evidence" value="ECO:0007669"/>
    <property type="project" value="InterPro"/>
</dbReference>
<feature type="region of interest" description="Disordered" evidence="6">
    <location>
        <begin position="728"/>
        <end position="823"/>
    </location>
</feature>
<accession>A0A8H6G1G6</accession>
<evidence type="ECO:0000259" key="7">
    <source>
        <dbReference type="Pfam" id="PF10341"/>
    </source>
</evidence>
<comment type="caution">
    <text evidence="8">The sequence shown here is derived from an EMBL/GenBank/DDBJ whole genome shotgun (WGS) entry which is preliminary data.</text>
</comment>
<dbReference type="RefSeq" id="XP_037167986.1">
    <property type="nucleotide sequence ID" value="XM_037305121.1"/>
</dbReference>
<dbReference type="GO" id="GO:0042162">
    <property type="term" value="F:telomeric DNA binding"/>
    <property type="evidence" value="ECO:0007669"/>
    <property type="project" value="InterPro"/>
</dbReference>
<feature type="compositionally biased region" description="Polar residues" evidence="6">
    <location>
        <begin position="835"/>
        <end position="863"/>
    </location>
</feature>
<feature type="compositionally biased region" description="Low complexity" evidence="6">
    <location>
        <begin position="404"/>
        <end position="418"/>
    </location>
</feature>
<dbReference type="Pfam" id="PF10341">
    <property type="entry name" value="TPP1"/>
    <property type="match status" value="1"/>
</dbReference>
<feature type="compositionally biased region" description="Polar residues" evidence="6">
    <location>
        <begin position="741"/>
        <end position="755"/>
    </location>
</feature>
<evidence type="ECO:0000256" key="4">
    <source>
        <dbReference type="ARBA" id="ARBA00022895"/>
    </source>
</evidence>
<feature type="region of interest" description="Disordered" evidence="6">
    <location>
        <begin position="404"/>
        <end position="423"/>
    </location>
</feature>
<feature type="region of interest" description="Disordered" evidence="6">
    <location>
        <begin position="835"/>
        <end position="866"/>
    </location>
</feature>
<dbReference type="EMBL" id="JACCJC010000008">
    <property type="protein sequence ID" value="KAF6238687.1"/>
    <property type="molecule type" value="Genomic_DNA"/>
</dbReference>
<feature type="region of interest" description="Disordered" evidence="6">
    <location>
        <begin position="656"/>
        <end position="714"/>
    </location>
</feature>
<feature type="region of interest" description="Disordered" evidence="6">
    <location>
        <begin position="173"/>
        <end position="250"/>
    </location>
</feature>
<feature type="region of interest" description="Disordered" evidence="6">
    <location>
        <begin position="1133"/>
        <end position="1284"/>
    </location>
</feature>
<feature type="domain" description="Shelterin complex subunit TPP1/Est3" evidence="7">
    <location>
        <begin position="4"/>
        <end position="150"/>
    </location>
</feature>
<evidence type="ECO:0000256" key="1">
    <source>
        <dbReference type="ARBA" id="ARBA00004123"/>
    </source>
</evidence>
<feature type="compositionally biased region" description="Low complexity" evidence="6">
    <location>
        <begin position="1400"/>
        <end position="1414"/>
    </location>
</feature>
<keyword evidence="5" id="KW-0539">Nucleus</keyword>
<dbReference type="GeneID" id="59284862"/>
<evidence type="ECO:0000256" key="5">
    <source>
        <dbReference type="ARBA" id="ARBA00023242"/>
    </source>
</evidence>
<feature type="compositionally biased region" description="Basic and acidic residues" evidence="6">
    <location>
        <begin position="783"/>
        <end position="805"/>
    </location>
</feature>
<feature type="compositionally biased region" description="Polar residues" evidence="6">
    <location>
        <begin position="1213"/>
        <end position="1228"/>
    </location>
</feature>
<protein>
    <recommendedName>
        <fullName evidence="7">Shelterin complex subunit TPP1/Est3 domain-containing protein</fullName>
    </recommendedName>
</protein>
<sequence length="1488" mass="163370">MDVLEPWLAATIEGELGEALRHEEEGANKHPSIGQPRGLSYDDASNLRITSTKKGLVVQITKFLTFDEPIQVTLSDSVIRVNASITNQASRRYAKKNKRNLTEGTVGGLIQLHDFEIVATHLGPRDKRLTLYVKEFKVIGSDGSGNFGVAPQAIESREGTKELLNKLADLRRHGPDAHSHQSAAASPIRSQPCTQTSDAGENQGSQIGFATQAPRSNASVVSKPKPSDPTTGINIGSISSANSVKSLPPPTKRKYGSFLATSLSPRQVQATPQRPSVNSTKALLGLLQHHKRTLPVPEVIPQPTTVYSLGYTAASIGPAVVEEENTASRDITLAPGDDNVTRAPIETQKRKRQSPDKTPRKKAADSHRVHGIDQDCGSLGVDCDLDTKAGSRAAVTEASIHALHSRSASSSISKTADSYPNAPLDLSDRSISKLTTSVSGQNTGQNRIRSRDVKIPKDQEALLNRADSWLPAEPGQREPTANIPISLLKKLNRKADLRAQRPTKRRNQENGSMTPGAVIDLTADSESDIPVSSGQWPLSPQYRQDFLASRRSSESSTPTMSPTVSFITFPGATSEDPLERSRPVRPGFLASRRSSETSTSTKSPNINLTALTESIRADRRNAEVEKNVGNVTVHNQSIDTEIERQKKIEFEELSARSPMQEMKDAAPLPNGTTSIEPDGLGTKPGAQENPSFDPETDSPMSVAQNTDIEGPDAEQSLVMEASFYVSTDEAQRAQSVELDVSFQSPDQKTENSLANANDGADQNVESEIDLTVASHGQLVNTGEDARPVDSKSDTALKDLHPRADEIAEQESNAPTPEVRLDQVAEPDTVTLESLYQQTSFRDNADTQVSGKTTPEPTSQQQPATVDADIPMPDEIATERASHQPFEEVDTSSPMHDVSVNHDITPLKFIAHMDEPMKQTTSLSIAVPVFAAESDRDIQPHLSPAAVEPVLPLSTPMSDLEVKSVEEHQSAEQLPIQITKQGYSAPHNIFDIFKAMYPSYPGDINHFAAICRKISRLVKANRMEHQSLWDDFIVRHKLEYAQYLRRCAEEAEDAVPYEEFYQTEIEAPQYQNRVINRRSLDEALAIVARKPSADRVHVEPTKEDELRVELVEHIFTSETDPAIEKMHYEYAPANDDRPLELVGTKSAPKPARSGDTQRKPSESRVIIDLTADDPPDEQAKRTKQREILPQSSVPHLVNGVFGAPRPLQNRRDSSGSLQQVPYTPPTTRGSYKPPLPQSIRSPLVPATISTQSTTKSNRRSLPWKESDHGVHQSSPNATATNSPERLPASELREVHVEGFSNARLPLLAKSTPEDAKQNQGLLNTCHRGWNTFVGRYFLQTMVELLAEIASKVNVREARNRIMDAIDTRVRDNAWRDADHPSQDRKILRSDLEVVRGVVETSSMSTTSPFSPPHTSAAVEKQDEGTPSKWWDDESSLYGSFVRANTSIRQGNGNSFAKANRAEPADAEKVYEAASSGVQLKKIDIMRWNL</sequence>
<feature type="region of interest" description="Disordered" evidence="6">
    <location>
        <begin position="329"/>
        <end position="377"/>
    </location>
</feature>
<feature type="compositionally biased region" description="Polar residues" evidence="6">
    <location>
        <begin position="698"/>
        <end position="707"/>
    </location>
</feature>
<feature type="compositionally biased region" description="Polar residues" evidence="6">
    <location>
        <begin position="1270"/>
        <end position="1282"/>
    </location>
</feature>
<keyword evidence="4" id="KW-0779">Telomere</keyword>
<feature type="compositionally biased region" description="Basic and acidic residues" evidence="6">
    <location>
        <begin position="353"/>
        <end position="373"/>
    </location>
</feature>
<feature type="compositionally biased region" description="Low complexity" evidence="6">
    <location>
        <begin position="232"/>
        <end position="243"/>
    </location>
</feature>
<feature type="region of interest" description="Disordered" evidence="6">
    <location>
        <begin position="1400"/>
        <end position="1427"/>
    </location>
</feature>
<name>A0A8H6G1G6_9LECA</name>
<keyword evidence="3" id="KW-0158">Chromosome</keyword>
<feature type="compositionally biased region" description="Basic and acidic residues" evidence="6">
    <location>
        <begin position="1418"/>
        <end position="1427"/>
    </location>
</feature>
<organism evidence="8 9">
    <name type="scientific">Letharia columbiana</name>
    <dbReference type="NCBI Taxonomy" id="112416"/>
    <lineage>
        <taxon>Eukaryota</taxon>
        <taxon>Fungi</taxon>
        <taxon>Dikarya</taxon>
        <taxon>Ascomycota</taxon>
        <taxon>Pezizomycotina</taxon>
        <taxon>Lecanoromycetes</taxon>
        <taxon>OSLEUM clade</taxon>
        <taxon>Lecanoromycetidae</taxon>
        <taxon>Lecanorales</taxon>
        <taxon>Lecanorineae</taxon>
        <taxon>Parmeliaceae</taxon>
        <taxon>Letharia</taxon>
    </lineage>
</organism>
<evidence type="ECO:0000256" key="3">
    <source>
        <dbReference type="ARBA" id="ARBA00022454"/>
    </source>
</evidence>
<evidence type="ECO:0000313" key="8">
    <source>
        <dbReference type="EMBL" id="KAF6238687.1"/>
    </source>
</evidence>
<dbReference type="GO" id="GO:0007004">
    <property type="term" value="P:telomere maintenance via telomerase"/>
    <property type="evidence" value="ECO:0007669"/>
    <property type="project" value="InterPro"/>
</dbReference>
<feature type="compositionally biased region" description="Basic and acidic residues" evidence="6">
    <location>
        <begin position="1176"/>
        <end position="1185"/>
    </location>
</feature>
<reference evidence="8 9" key="1">
    <citation type="journal article" date="2020" name="Genomics">
        <title>Complete, high-quality genomes from long-read metagenomic sequencing of two wolf lichen thalli reveals enigmatic genome architecture.</title>
        <authorList>
            <person name="McKenzie S.K."/>
            <person name="Walston R.F."/>
            <person name="Allen J.L."/>
        </authorList>
    </citation>
    <scope>NUCLEOTIDE SEQUENCE [LARGE SCALE GENOMIC DNA]</scope>
    <source>
        <strain evidence="8">WasteWater2</strain>
    </source>
</reference>
<comment type="subcellular location">
    <subcellularLocation>
        <location evidence="2">Chromosome</location>
        <location evidence="2">Telomere</location>
    </subcellularLocation>
    <subcellularLocation>
        <location evidence="1">Nucleus</location>
    </subcellularLocation>
</comment>
<evidence type="ECO:0000256" key="2">
    <source>
        <dbReference type="ARBA" id="ARBA00004574"/>
    </source>
</evidence>
<evidence type="ECO:0000313" key="9">
    <source>
        <dbReference type="Proteomes" id="UP000578531"/>
    </source>
</evidence>
<gene>
    <name evidence="8" type="ORF">HO173_003193</name>
</gene>
<dbReference type="GO" id="GO:0000781">
    <property type="term" value="C:chromosome, telomeric region"/>
    <property type="evidence" value="ECO:0007669"/>
    <property type="project" value="UniProtKB-SubCell"/>
</dbReference>
<proteinExistence type="predicted"/>
<feature type="region of interest" description="Disordered" evidence="6">
    <location>
        <begin position="547"/>
        <end position="612"/>
    </location>
</feature>
<dbReference type="OrthoDB" id="3538943at2759"/>
<dbReference type="InterPro" id="IPR019437">
    <property type="entry name" value="TPP1/Est3"/>
</dbReference>
<feature type="compositionally biased region" description="Polar residues" evidence="6">
    <location>
        <begin position="180"/>
        <end position="220"/>
    </location>
</feature>
<feature type="compositionally biased region" description="Low complexity" evidence="6">
    <location>
        <begin position="554"/>
        <end position="565"/>
    </location>
</feature>
<feature type="region of interest" description="Disordered" evidence="6">
    <location>
        <begin position="493"/>
        <end position="516"/>
    </location>
</feature>
<dbReference type="Proteomes" id="UP000578531">
    <property type="component" value="Unassembled WGS sequence"/>
</dbReference>
<keyword evidence="9" id="KW-1185">Reference proteome</keyword>